<organism evidence="1 2">
    <name type="scientific">Notoacmeibacter marinus</name>
    <dbReference type="NCBI Taxonomy" id="1876515"/>
    <lineage>
        <taxon>Bacteria</taxon>
        <taxon>Pseudomonadati</taxon>
        <taxon>Pseudomonadota</taxon>
        <taxon>Alphaproteobacteria</taxon>
        <taxon>Hyphomicrobiales</taxon>
        <taxon>Notoacmeibacteraceae</taxon>
        <taxon>Notoacmeibacter</taxon>
    </lineage>
</organism>
<keyword evidence="1" id="KW-0378">Hydrolase</keyword>
<dbReference type="RefSeq" id="WP_094077910.1">
    <property type="nucleotide sequence ID" value="NZ_NBYO01000003.1"/>
</dbReference>
<gene>
    <name evidence="1" type="ORF">B7H23_13040</name>
</gene>
<dbReference type="Gene3D" id="1.10.150.240">
    <property type="entry name" value="Putative phosphatase, domain 2"/>
    <property type="match status" value="1"/>
</dbReference>
<reference evidence="2" key="1">
    <citation type="journal article" date="2017" name="Int. J. Syst. Evol. Microbiol.">
        <title>Notoacmeibacter marinus gen. nov., sp. nov., isolated from the gut of a limpet and proposal of Notoacmeibacteraceae fam. nov. in the order Rhizobiales of the class Alphaproteobacteria.</title>
        <authorList>
            <person name="Huang Z."/>
            <person name="Guo F."/>
            <person name="Lai Q."/>
        </authorList>
    </citation>
    <scope>NUCLEOTIDE SEQUENCE [LARGE SCALE GENOMIC DNA]</scope>
    <source>
        <strain evidence="2">XMTR2A4</strain>
    </source>
</reference>
<sequence length="219" mass="23296">MKLVLFDCDGTLVDGAGLICATMDATFAEHGLPLPSTRATRNVIGRSLDLAIAELLPQGAAADVPHLVREYKENYQRIRQTGQYTDPLYEGIAELVAQLAARDDLLLGIVTGKSRRGVANVFATHGFGDHFVTVRTADDCPSKPHPAMVRECCAETGMEVADTLVIGDTVYDMEMAVSAGAHAIGVDWGYGAVDALRRAGAGAVLSHPDQLLAHLPKTV</sequence>
<dbReference type="InterPro" id="IPR023214">
    <property type="entry name" value="HAD_sf"/>
</dbReference>
<dbReference type="SUPFAM" id="SSF56784">
    <property type="entry name" value="HAD-like"/>
    <property type="match status" value="1"/>
</dbReference>
<name>A0A231UTA6_9HYPH</name>
<dbReference type="Pfam" id="PF13419">
    <property type="entry name" value="HAD_2"/>
    <property type="match status" value="1"/>
</dbReference>
<dbReference type="SFLD" id="SFLDG01135">
    <property type="entry name" value="C1.5.6:_HAD__Beta-PGM__Phospha"/>
    <property type="match status" value="1"/>
</dbReference>
<proteinExistence type="predicted"/>
<dbReference type="InterPro" id="IPR036412">
    <property type="entry name" value="HAD-like_sf"/>
</dbReference>
<accession>A0A231UTA6</accession>
<dbReference type="SFLD" id="SFLDS00003">
    <property type="entry name" value="Haloacid_Dehalogenase"/>
    <property type="match status" value="1"/>
</dbReference>
<dbReference type="InterPro" id="IPR050155">
    <property type="entry name" value="HAD-like_hydrolase_sf"/>
</dbReference>
<dbReference type="PANTHER" id="PTHR43434:SF24">
    <property type="entry name" value="HYDROLASE-RELATED"/>
    <property type="match status" value="1"/>
</dbReference>
<dbReference type="EMBL" id="NBYO01000003">
    <property type="protein sequence ID" value="OXS99123.1"/>
    <property type="molecule type" value="Genomic_DNA"/>
</dbReference>
<dbReference type="Proteomes" id="UP000215405">
    <property type="component" value="Unassembled WGS sequence"/>
</dbReference>
<dbReference type="SFLD" id="SFLDG01129">
    <property type="entry name" value="C1.5:_HAD__Beta-PGM__Phosphata"/>
    <property type="match status" value="1"/>
</dbReference>
<evidence type="ECO:0000313" key="1">
    <source>
        <dbReference type="EMBL" id="OXS99123.1"/>
    </source>
</evidence>
<dbReference type="AlphaFoldDB" id="A0A231UTA6"/>
<dbReference type="GO" id="GO:0008967">
    <property type="term" value="F:phosphoglycolate phosphatase activity"/>
    <property type="evidence" value="ECO:0007669"/>
    <property type="project" value="TreeGrafter"/>
</dbReference>
<evidence type="ECO:0000313" key="2">
    <source>
        <dbReference type="Proteomes" id="UP000215405"/>
    </source>
</evidence>
<dbReference type="InterPro" id="IPR023198">
    <property type="entry name" value="PGP-like_dom2"/>
</dbReference>
<dbReference type="PANTHER" id="PTHR43434">
    <property type="entry name" value="PHOSPHOGLYCOLATE PHOSPHATASE"/>
    <property type="match status" value="1"/>
</dbReference>
<dbReference type="Gene3D" id="3.40.50.1000">
    <property type="entry name" value="HAD superfamily/HAD-like"/>
    <property type="match status" value="1"/>
</dbReference>
<comment type="caution">
    <text evidence="1">The sequence shown here is derived from an EMBL/GenBank/DDBJ whole genome shotgun (WGS) entry which is preliminary data.</text>
</comment>
<dbReference type="NCBIfam" id="TIGR01549">
    <property type="entry name" value="HAD-SF-IA-v1"/>
    <property type="match status" value="1"/>
</dbReference>
<protein>
    <submittedName>
        <fullName evidence="1">HAD family hydrolase</fullName>
    </submittedName>
</protein>
<keyword evidence="2" id="KW-1185">Reference proteome</keyword>
<dbReference type="GO" id="GO:0005829">
    <property type="term" value="C:cytosol"/>
    <property type="evidence" value="ECO:0007669"/>
    <property type="project" value="TreeGrafter"/>
</dbReference>
<dbReference type="GO" id="GO:0006281">
    <property type="term" value="P:DNA repair"/>
    <property type="evidence" value="ECO:0007669"/>
    <property type="project" value="TreeGrafter"/>
</dbReference>
<dbReference type="InterPro" id="IPR041492">
    <property type="entry name" value="HAD_2"/>
</dbReference>
<dbReference type="InterPro" id="IPR006439">
    <property type="entry name" value="HAD-SF_hydro_IA"/>
</dbReference>